<gene>
    <name evidence="1" type="ORF">AK812_SmicGene23142</name>
</gene>
<name>A0A1Q9DHZ3_SYMMI</name>
<comment type="caution">
    <text evidence="1">The sequence shown here is derived from an EMBL/GenBank/DDBJ whole genome shotgun (WGS) entry which is preliminary data.</text>
</comment>
<organism evidence="1 2">
    <name type="scientific">Symbiodinium microadriaticum</name>
    <name type="common">Dinoflagellate</name>
    <name type="synonym">Zooxanthella microadriatica</name>
    <dbReference type="NCBI Taxonomy" id="2951"/>
    <lineage>
        <taxon>Eukaryota</taxon>
        <taxon>Sar</taxon>
        <taxon>Alveolata</taxon>
        <taxon>Dinophyceae</taxon>
        <taxon>Suessiales</taxon>
        <taxon>Symbiodiniaceae</taxon>
        <taxon>Symbiodinium</taxon>
    </lineage>
</organism>
<dbReference type="EMBL" id="LSRX01000528">
    <property type="protein sequence ID" value="OLP94796.1"/>
    <property type="molecule type" value="Genomic_DNA"/>
</dbReference>
<accession>A0A1Q9DHZ3</accession>
<reference evidence="1 2" key="1">
    <citation type="submission" date="2016-02" db="EMBL/GenBank/DDBJ databases">
        <title>Genome analysis of coral dinoflagellate symbionts highlights evolutionary adaptations to a symbiotic lifestyle.</title>
        <authorList>
            <person name="Aranda M."/>
            <person name="Li Y."/>
            <person name="Liew Y.J."/>
            <person name="Baumgarten S."/>
            <person name="Simakov O."/>
            <person name="Wilson M."/>
            <person name="Piel J."/>
            <person name="Ashoor H."/>
            <person name="Bougouffa S."/>
            <person name="Bajic V.B."/>
            <person name="Ryu T."/>
            <person name="Ravasi T."/>
            <person name="Bayer T."/>
            <person name="Micklem G."/>
            <person name="Kim H."/>
            <person name="Bhak J."/>
            <person name="Lajeunesse T.C."/>
            <person name="Voolstra C.R."/>
        </authorList>
    </citation>
    <scope>NUCLEOTIDE SEQUENCE [LARGE SCALE GENOMIC DNA]</scope>
    <source>
        <strain evidence="1 2">CCMP2467</strain>
    </source>
</reference>
<dbReference type="Proteomes" id="UP000186817">
    <property type="component" value="Unassembled WGS sequence"/>
</dbReference>
<evidence type="ECO:0000313" key="2">
    <source>
        <dbReference type="Proteomes" id="UP000186817"/>
    </source>
</evidence>
<sequence>MGSLEGRTNISLASLSQAISTGDRPAEVFCHGSERADPWQKTSAGRSPVEIACESDKFGSHREVCDILRGKVKLLPMREFLAWSS</sequence>
<proteinExistence type="predicted"/>
<protein>
    <submittedName>
        <fullName evidence="1">Uncharacterized protein</fullName>
    </submittedName>
</protein>
<keyword evidence="2" id="KW-1185">Reference proteome</keyword>
<dbReference type="AlphaFoldDB" id="A0A1Q9DHZ3"/>
<evidence type="ECO:0000313" key="1">
    <source>
        <dbReference type="EMBL" id="OLP94796.1"/>
    </source>
</evidence>